<feature type="transmembrane region" description="Helical" evidence="6">
    <location>
        <begin position="78"/>
        <end position="103"/>
    </location>
</feature>
<dbReference type="NCBIfam" id="NF007111">
    <property type="entry name" value="PRK09560.1"/>
    <property type="match status" value="1"/>
</dbReference>
<dbReference type="EMBL" id="CP001488">
    <property type="protein sequence ID" value="ACO00212.1"/>
    <property type="molecule type" value="Genomic_DNA"/>
</dbReference>
<comment type="catalytic activity">
    <reaction evidence="6">
        <text>Na(+)(in) + 2 H(+)(out) = Na(+)(out) + 2 H(+)(in)</text>
        <dbReference type="Rhea" id="RHEA:29251"/>
        <dbReference type="ChEBI" id="CHEBI:15378"/>
        <dbReference type="ChEBI" id="CHEBI:29101"/>
    </reaction>
</comment>
<dbReference type="InterPro" id="IPR047272">
    <property type="entry name" value="S49_SppA_C"/>
</dbReference>
<keyword evidence="6" id="KW-0406">Ion transport</keyword>
<feature type="transmembrane region" description="Helical" evidence="6">
    <location>
        <begin position="154"/>
        <end position="173"/>
    </location>
</feature>
<dbReference type="Pfam" id="PF01343">
    <property type="entry name" value="Peptidase_S49"/>
    <property type="match status" value="1"/>
</dbReference>
<dbReference type="CDD" id="cd07023">
    <property type="entry name" value="S49_Sppa_N_C"/>
    <property type="match status" value="1"/>
</dbReference>
<dbReference type="HOGENOM" id="CLU_020970_0_0_5"/>
<dbReference type="PANTHER" id="PTHR30341">
    <property type="entry name" value="SODIUM ION/PROTON ANTIPORTER NHAA-RELATED"/>
    <property type="match status" value="1"/>
</dbReference>
<comment type="function">
    <text evidence="6">Na(+)/H(+) antiporter that extrudes sodium in exchange for external protons.</text>
</comment>
<dbReference type="GO" id="GO:0015385">
    <property type="term" value="F:sodium:proton antiporter activity"/>
    <property type="evidence" value="ECO:0007669"/>
    <property type="project" value="UniProtKB-UniRule"/>
</dbReference>
<keyword evidence="6" id="KW-0739">Sodium transport</keyword>
<keyword evidence="6" id="KW-0997">Cell inner membrane</keyword>
<dbReference type="Gene3D" id="3.90.226.10">
    <property type="entry name" value="2-enoyl-CoA Hydratase, Chain A, domain 1"/>
    <property type="match status" value="1"/>
</dbReference>
<keyword evidence="5 6" id="KW-0472">Membrane</keyword>
<dbReference type="GO" id="GO:0005886">
    <property type="term" value="C:plasma membrane"/>
    <property type="evidence" value="ECO:0007669"/>
    <property type="project" value="UniProtKB-SubCell"/>
</dbReference>
<evidence type="ECO:0000256" key="2">
    <source>
        <dbReference type="ARBA" id="ARBA00022475"/>
    </source>
</evidence>
<dbReference type="SUPFAM" id="SSF52096">
    <property type="entry name" value="ClpP/crotonase"/>
    <property type="match status" value="1"/>
</dbReference>
<dbReference type="Gene3D" id="6.20.330.10">
    <property type="match status" value="1"/>
</dbReference>
<dbReference type="InterPro" id="IPR002142">
    <property type="entry name" value="Peptidase_S49"/>
</dbReference>
<feature type="domain" description="Peptidase S49" evidence="7">
    <location>
        <begin position="561"/>
        <end position="697"/>
    </location>
</feature>
<dbReference type="InterPro" id="IPR023171">
    <property type="entry name" value="Na/H_antiporter_dom_sf"/>
</dbReference>
<accession>C0RHA4</accession>
<keyword evidence="6" id="KW-0915">Sodium</keyword>
<dbReference type="GO" id="GO:0006508">
    <property type="term" value="P:proteolysis"/>
    <property type="evidence" value="ECO:0007669"/>
    <property type="project" value="InterPro"/>
</dbReference>
<evidence type="ECO:0000256" key="3">
    <source>
        <dbReference type="ARBA" id="ARBA00022692"/>
    </source>
</evidence>
<sequence>MFCLSGPFLFQLCRRSSLDDKNNKRKPMNHSPQSARPVSIMRRFLDSEAAGGITLMAAAALALIVANSPFAQTYFDALHLYIGPLSLAHWINDALMAIFFLLVGLEIKREMLDGQLASWPNRMLPGIAAAGGVILPAIIFAVLNHDNPAKLRGWAVPSATDIAFALGVLSLLGSRAPSSLKVFLATLAILDDLAAVVIIAIFYTAEISMPYLGAAFITAAVLFVMNRMDVVKLLPYLISAVILWFFVFNSGVHATVAGVVAALMIPLKPAPGRPDDMTSPLHKLEHALAKPVAFIVVPIFGFANAGISFKGLEASVLGDTLTLGILLGLFLGKQFGVFSAAWLAIKTGLAEKPMGASWVQLYGVAILCGIGFTMSIFIGLLSFPSDLMQTETKIGVLSGSALSAICGYLLLRAARPDQSAANPLWKADESPEAKNFGRFLCVFHFASYIASTYCTERLQAASSLLRRSSLEFALPGLLKRLIPRRFRAVETEIPVVRLHGAIMTGGTSLRPTLSLASTAGILEKAFADKHAPAVAISINSPGGVPVQSRLIYRRIRDLAVEHQKKVFVFVEDVAASGGYMIALAGDEIIADPSSIVGSIGVVSASFGFPELLKKIGVERRVYTAGSNKVTLDPFQPEKAEDIERLKALQLEIHATFIDMVKERRAGKLGDNPDLFSGLFWTGTTAASLGLIDGLGDMLSFLRKTYGDKVKLKLIQPQRGLLGRKLSGIGMDSGSVEPAQIAAHLGDGLLCVAEEKAIWARYGL</sequence>
<feature type="transmembrane region" description="Helical" evidence="6">
    <location>
        <begin position="237"/>
        <end position="267"/>
    </location>
</feature>
<feature type="transmembrane region" description="Helical" evidence="6">
    <location>
        <begin position="182"/>
        <end position="203"/>
    </location>
</feature>
<comment type="subcellular location">
    <subcellularLocation>
        <location evidence="1 6">Cell inner membrane</location>
        <topology evidence="1 6">Multi-pass membrane protein</topology>
    </subcellularLocation>
</comment>
<feature type="transmembrane region" description="Helical" evidence="6">
    <location>
        <begin position="394"/>
        <end position="411"/>
    </location>
</feature>
<dbReference type="PANTHER" id="PTHR30341:SF0">
    <property type="entry name" value="NA(+)_H(+) ANTIPORTER NHAA"/>
    <property type="match status" value="1"/>
</dbReference>
<keyword evidence="2 6" id="KW-1003">Cell membrane</keyword>
<feature type="transmembrane region" description="Helical" evidence="6">
    <location>
        <begin position="357"/>
        <end position="382"/>
    </location>
</feature>
<organism evidence="8 9">
    <name type="scientific">Brucella melitensis biotype 2 (strain ATCC 23457)</name>
    <dbReference type="NCBI Taxonomy" id="546272"/>
    <lineage>
        <taxon>Bacteria</taxon>
        <taxon>Pseudomonadati</taxon>
        <taxon>Pseudomonadota</taxon>
        <taxon>Alphaproteobacteria</taxon>
        <taxon>Hyphomicrobiales</taxon>
        <taxon>Brucellaceae</taxon>
        <taxon>Brucella/Ochrobactrum group</taxon>
        <taxon>Brucella</taxon>
    </lineage>
</organism>
<dbReference type="KEGG" id="bmi:BMEA_A0428"/>
<evidence type="ECO:0000256" key="1">
    <source>
        <dbReference type="ARBA" id="ARBA00004429"/>
    </source>
</evidence>
<dbReference type="AlphaFoldDB" id="C0RHA4"/>
<dbReference type="Pfam" id="PF06965">
    <property type="entry name" value="Na_H_antiport_1"/>
    <property type="match status" value="1"/>
</dbReference>
<dbReference type="Gene3D" id="1.20.1530.10">
    <property type="entry name" value="Na+/H+ antiporter like domain"/>
    <property type="match status" value="1"/>
</dbReference>
<dbReference type="InterPro" id="IPR029045">
    <property type="entry name" value="ClpP/crotonase-like_dom_sf"/>
</dbReference>
<proteinExistence type="inferred from homology"/>
<dbReference type="HAMAP" id="MF_01844">
    <property type="entry name" value="NhaA"/>
    <property type="match status" value="1"/>
</dbReference>
<evidence type="ECO:0000313" key="9">
    <source>
        <dbReference type="Proteomes" id="UP000001748"/>
    </source>
</evidence>
<dbReference type="InterPro" id="IPR004670">
    <property type="entry name" value="NhaA"/>
</dbReference>
<keyword evidence="3 6" id="KW-0812">Transmembrane</keyword>
<dbReference type="Proteomes" id="UP000001748">
    <property type="component" value="Chromosome I"/>
</dbReference>
<protein>
    <recommendedName>
        <fullName evidence="6">Na(+)/H(+) antiporter NhaA</fullName>
    </recommendedName>
    <alternativeName>
        <fullName evidence="6">Sodium/proton antiporter NhaA</fullName>
    </alternativeName>
</protein>
<feature type="transmembrane region" description="Helical" evidence="6">
    <location>
        <begin position="321"/>
        <end position="345"/>
    </location>
</feature>
<evidence type="ECO:0000256" key="6">
    <source>
        <dbReference type="HAMAP-Rule" id="MF_01844"/>
    </source>
</evidence>
<evidence type="ECO:0000259" key="7">
    <source>
        <dbReference type="Pfam" id="PF01343"/>
    </source>
</evidence>
<reference evidence="9" key="1">
    <citation type="submission" date="2009-03" db="EMBL/GenBank/DDBJ databases">
        <title>Brucella melitensis ATCC 23457 whole genome shotgun sequencing project.</title>
        <authorList>
            <person name="Setubal J.C."/>
            <person name="Boyle S."/>
            <person name="Crasta O.R."/>
            <person name="Gillespie J.J."/>
            <person name="Kenyon R.W."/>
            <person name="Lu J."/>
            <person name="Mane S."/>
            <person name="Nagrani S."/>
            <person name="Shallom J.M."/>
            <person name="Shallom S."/>
            <person name="Shukla M."/>
            <person name="Snyder E.E."/>
            <person name="Sobral B.W."/>
            <person name="Wattam A.R."/>
            <person name="Will R."/>
            <person name="Williams K."/>
            <person name="Yoo H."/>
            <person name="Munk C."/>
            <person name="Tapia R."/>
            <person name="Han C."/>
            <person name="Detter J.C."/>
            <person name="Bruce D."/>
            <person name="Brettin T.S."/>
        </authorList>
    </citation>
    <scope>NUCLEOTIDE SEQUENCE [LARGE SCALE GENOMIC DNA]</scope>
    <source>
        <strain evidence="9">ATCC 23457</strain>
    </source>
</reference>
<dbReference type="GO" id="GO:0008233">
    <property type="term" value="F:peptidase activity"/>
    <property type="evidence" value="ECO:0007669"/>
    <property type="project" value="InterPro"/>
</dbReference>
<dbReference type="NCBIfam" id="NF007112">
    <property type="entry name" value="PRK09561.1"/>
    <property type="match status" value="1"/>
</dbReference>
<evidence type="ECO:0000256" key="4">
    <source>
        <dbReference type="ARBA" id="ARBA00022989"/>
    </source>
</evidence>
<keyword evidence="4 6" id="KW-1133">Transmembrane helix</keyword>
<gene>
    <name evidence="6 8" type="primary">nhaA</name>
    <name evidence="8" type="ordered locus">BMEA_A0428</name>
</gene>
<dbReference type="NCBIfam" id="TIGR00773">
    <property type="entry name" value="NhaA"/>
    <property type="match status" value="1"/>
</dbReference>
<evidence type="ECO:0000256" key="5">
    <source>
        <dbReference type="ARBA" id="ARBA00023136"/>
    </source>
</evidence>
<dbReference type="GO" id="GO:0006885">
    <property type="term" value="P:regulation of pH"/>
    <property type="evidence" value="ECO:0007669"/>
    <property type="project" value="UniProtKB-UniRule"/>
</dbReference>
<keyword evidence="6" id="KW-0813">Transport</keyword>
<feature type="transmembrane region" description="Helical" evidence="6">
    <location>
        <begin position="123"/>
        <end position="142"/>
    </location>
</feature>
<keyword evidence="6" id="KW-0050">Antiport</keyword>
<name>C0RHA4_BRUMB</name>
<feature type="transmembrane region" description="Helical" evidence="6">
    <location>
        <begin position="209"/>
        <end position="225"/>
    </location>
</feature>
<comment type="similarity">
    <text evidence="6">Belongs to the NhaA Na(+)/H(+) (TC 2.A.33) antiporter family.</text>
</comment>
<feature type="transmembrane region" description="Helical" evidence="6">
    <location>
        <begin position="287"/>
        <end position="309"/>
    </location>
</feature>
<evidence type="ECO:0000313" key="8">
    <source>
        <dbReference type="EMBL" id="ACO00212.1"/>
    </source>
</evidence>
<feature type="transmembrane region" description="Helical" evidence="6">
    <location>
        <begin position="49"/>
        <end position="66"/>
    </location>
</feature>